<keyword evidence="1" id="KW-0812">Transmembrane</keyword>
<evidence type="ECO:0000313" key="2">
    <source>
        <dbReference type="EMBL" id="PDX87432.1"/>
    </source>
</evidence>
<comment type="caution">
    <text evidence="2">The sequence shown here is derived from an EMBL/GenBank/DDBJ whole genome shotgun (WGS) entry which is preliminary data.</text>
</comment>
<protein>
    <recommendedName>
        <fullName evidence="4">DUF1129 domain-containing protein</fullName>
    </recommendedName>
</protein>
<organism evidence="2 3">
    <name type="scientific">Faecalibacterium prausnitzii</name>
    <dbReference type="NCBI Taxonomy" id="853"/>
    <lineage>
        <taxon>Bacteria</taxon>
        <taxon>Bacillati</taxon>
        <taxon>Bacillota</taxon>
        <taxon>Clostridia</taxon>
        <taxon>Eubacteriales</taxon>
        <taxon>Oscillospiraceae</taxon>
        <taxon>Faecalibacterium</taxon>
    </lineage>
</organism>
<dbReference type="RefSeq" id="WP_097792009.1">
    <property type="nucleotide sequence ID" value="NZ_NOUV01000010.1"/>
</dbReference>
<evidence type="ECO:0000313" key="3">
    <source>
        <dbReference type="Proteomes" id="UP000220904"/>
    </source>
</evidence>
<dbReference type="OrthoDB" id="1855475at2"/>
<reference evidence="2 3" key="1">
    <citation type="journal article" date="2017" name="Front. Microbiol.">
        <title>New Insights into the Diversity of the Genus Faecalibacterium.</title>
        <authorList>
            <person name="Benevides L."/>
            <person name="Burman S."/>
            <person name="Martin R."/>
            <person name="Robert V."/>
            <person name="Thomas M."/>
            <person name="Miquel S."/>
            <person name="Chain F."/>
            <person name="Sokol H."/>
            <person name="Bermudez-Humaran L.G."/>
            <person name="Morrison M."/>
            <person name="Langella P."/>
            <person name="Azevedo V.A."/>
            <person name="Chatel J.M."/>
            <person name="Soares S."/>
        </authorList>
    </citation>
    <scope>NUCLEOTIDE SEQUENCE [LARGE SCALE GENOMIC DNA]</scope>
    <source>
        <strain evidence="2 3">AHMP21</strain>
    </source>
</reference>
<gene>
    <name evidence="2" type="ORF">CHR60_05025</name>
</gene>
<evidence type="ECO:0000256" key="1">
    <source>
        <dbReference type="SAM" id="Phobius"/>
    </source>
</evidence>
<name>A0A2A7B828_9FIRM</name>
<dbReference type="SUPFAM" id="SSF158560">
    <property type="entry name" value="BH3980-like"/>
    <property type="match status" value="1"/>
</dbReference>
<sequence length="226" mass="26029">MNKYFALRKANRMRTKMLTEKSQEQLKEVIAYLRSVTFDICGVEVVQSDLIDIAMRANEEGCELFQFITDAETFVNEVKPSMKPLRWPDFLIFEISVLCFWGYGVASLVMTPSILAVVPDFKIDVTLASLLQLCICVLGFYYLYRSAMEKVGFPPRKHQVKAVAFTVLYILVLYEIGKLLRLALGSIVFIRIPVWPYTIANLLIGAAFLWLRFDRYGKDARLEERV</sequence>
<proteinExistence type="predicted"/>
<dbReference type="EMBL" id="NOUV01000010">
    <property type="protein sequence ID" value="PDX87432.1"/>
    <property type="molecule type" value="Genomic_DNA"/>
</dbReference>
<keyword evidence="1" id="KW-0472">Membrane</keyword>
<feature type="transmembrane region" description="Helical" evidence="1">
    <location>
        <begin position="127"/>
        <end position="144"/>
    </location>
</feature>
<accession>A0A2A7B828</accession>
<evidence type="ECO:0008006" key="4">
    <source>
        <dbReference type="Google" id="ProtNLM"/>
    </source>
</evidence>
<feature type="transmembrane region" description="Helical" evidence="1">
    <location>
        <begin position="194"/>
        <end position="211"/>
    </location>
</feature>
<dbReference type="AlphaFoldDB" id="A0A2A7B828"/>
<keyword evidence="1" id="KW-1133">Transmembrane helix</keyword>
<dbReference type="Proteomes" id="UP000220904">
    <property type="component" value="Unassembled WGS sequence"/>
</dbReference>
<feature type="transmembrane region" description="Helical" evidence="1">
    <location>
        <begin position="165"/>
        <end position="188"/>
    </location>
</feature>
<feature type="transmembrane region" description="Helical" evidence="1">
    <location>
        <begin position="90"/>
        <end position="115"/>
    </location>
</feature>